<dbReference type="EMBL" id="FMBL01000002">
    <property type="protein sequence ID" value="SCC79823.1"/>
    <property type="molecule type" value="Genomic_DNA"/>
</dbReference>
<dbReference type="Pfam" id="PF02517">
    <property type="entry name" value="Rce1-like"/>
    <property type="match status" value="1"/>
</dbReference>
<evidence type="ECO:0000313" key="4">
    <source>
        <dbReference type="Proteomes" id="UP000242610"/>
    </source>
</evidence>
<proteinExistence type="predicted"/>
<dbReference type="PANTHER" id="PTHR39430">
    <property type="entry name" value="MEMBRANE-ASSOCIATED PROTEASE-RELATED"/>
    <property type="match status" value="1"/>
</dbReference>
<feature type="transmembrane region" description="Helical" evidence="1">
    <location>
        <begin position="48"/>
        <end position="73"/>
    </location>
</feature>
<feature type="transmembrane region" description="Helical" evidence="1">
    <location>
        <begin position="220"/>
        <end position="240"/>
    </location>
</feature>
<dbReference type="Proteomes" id="UP000242610">
    <property type="component" value="Unassembled WGS sequence"/>
</dbReference>
<accession>A0A1C4H4V8</accession>
<keyword evidence="1" id="KW-1133">Transmembrane helix</keyword>
<feature type="transmembrane region" description="Helical" evidence="1">
    <location>
        <begin position="129"/>
        <end position="153"/>
    </location>
</feature>
<keyword evidence="1" id="KW-0472">Membrane</keyword>
<gene>
    <name evidence="3" type="ORF">GA0061077_0842</name>
</gene>
<organism evidence="3 4">
    <name type="scientific">Bifidobacterium commune</name>
    <dbReference type="NCBI Taxonomy" id="1505727"/>
    <lineage>
        <taxon>Bacteria</taxon>
        <taxon>Bacillati</taxon>
        <taxon>Actinomycetota</taxon>
        <taxon>Actinomycetes</taxon>
        <taxon>Bifidobacteriales</taxon>
        <taxon>Bifidobacteriaceae</taxon>
        <taxon>Bifidobacterium</taxon>
    </lineage>
</organism>
<dbReference type="InterPro" id="IPR003675">
    <property type="entry name" value="Rce1/LyrA-like_dom"/>
</dbReference>
<dbReference type="GO" id="GO:0080120">
    <property type="term" value="P:CAAX-box protein maturation"/>
    <property type="evidence" value="ECO:0007669"/>
    <property type="project" value="UniProtKB-ARBA"/>
</dbReference>
<name>A0A1C4H4V8_9BIFI</name>
<dbReference type="AlphaFoldDB" id="A0A1C4H4V8"/>
<evidence type="ECO:0000259" key="2">
    <source>
        <dbReference type="Pfam" id="PF02517"/>
    </source>
</evidence>
<feature type="transmembrane region" description="Helical" evidence="1">
    <location>
        <begin position="85"/>
        <end position="108"/>
    </location>
</feature>
<evidence type="ECO:0000256" key="1">
    <source>
        <dbReference type="SAM" id="Phobius"/>
    </source>
</evidence>
<dbReference type="PANTHER" id="PTHR39430:SF1">
    <property type="entry name" value="PROTEASE"/>
    <property type="match status" value="1"/>
</dbReference>
<sequence>MVQLFYKIMLIKPMMRSSDLLTEDHPTYTPDAAKGFSKSLRLNPLLRGLTFIGVLCGVELVGVAIIAVVSMILTGDIRILSSDDIHSPFVLCEMILEVVAVIGGYLVVVYAMERRSHPLELRFSRWRGLVAGGLIGLAAISVCIGILAIAGNYRIVGFNADYDPWIDILAMGLCAGIAEEIMMRDMLFRLFEEWLGSWGSVAISALVFGLLHITNQNGTVWGGLAIAIEDGILAAALYCITRSLWVCIGEHIMWNIAEGPIFGSIVSGNGEQKSWLVAKWSGSDIMTGGSFGLEASIVPVVLMGIAGVALMVYAQQKKMLVKPSWTRKRLLAQS</sequence>
<feature type="transmembrane region" description="Helical" evidence="1">
    <location>
        <begin position="290"/>
        <end position="314"/>
    </location>
</feature>
<keyword evidence="1" id="KW-0812">Transmembrane</keyword>
<dbReference type="GO" id="GO:0004175">
    <property type="term" value="F:endopeptidase activity"/>
    <property type="evidence" value="ECO:0007669"/>
    <property type="project" value="UniProtKB-ARBA"/>
</dbReference>
<feature type="domain" description="CAAX prenyl protease 2/Lysostaphin resistance protein A-like" evidence="2">
    <location>
        <begin position="164"/>
        <end position="256"/>
    </location>
</feature>
<keyword evidence="4" id="KW-1185">Reference proteome</keyword>
<feature type="transmembrane region" description="Helical" evidence="1">
    <location>
        <begin position="194"/>
        <end position="214"/>
    </location>
</feature>
<dbReference type="STRING" id="1505727.GA0061077_0842"/>
<reference evidence="4" key="1">
    <citation type="submission" date="2016-08" db="EMBL/GenBank/DDBJ databases">
        <authorList>
            <person name="Varghese N."/>
            <person name="Submissions Spin"/>
        </authorList>
    </citation>
    <scope>NUCLEOTIDE SEQUENCE [LARGE SCALE GENOMIC DNA]</scope>
    <source>
        <strain evidence="4">R-52791</strain>
    </source>
</reference>
<protein>
    <recommendedName>
        <fullName evidence="2">CAAX prenyl protease 2/Lysostaphin resistance protein A-like domain-containing protein</fullName>
    </recommendedName>
</protein>
<evidence type="ECO:0000313" key="3">
    <source>
        <dbReference type="EMBL" id="SCC79823.1"/>
    </source>
</evidence>